<organism evidence="1 2">
    <name type="scientific">Linderina macrospora</name>
    <dbReference type="NCBI Taxonomy" id="4868"/>
    <lineage>
        <taxon>Eukaryota</taxon>
        <taxon>Fungi</taxon>
        <taxon>Fungi incertae sedis</taxon>
        <taxon>Zoopagomycota</taxon>
        <taxon>Kickxellomycotina</taxon>
        <taxon>Kickxellomycetes</taxon>
        <taxon>Kickxellales</taxon>
        <taxon>Kickxellaceae</taxon>
        <taxon>Linderina</taxon>
    </lineage>
</organism>
<name>A0ACC1J3V4_9FUNG</name>
<evidence type="ECO:0000313" key="2">
    <source>
        <dbReference type="Proteomes" id="UP001150603"/>
    </source>
</evidence>
<dbReference type="Proteomes" id="UP001150603">
    <property type="component" value="Unassembled WGS sequence"/>
</dbReference>
<reference evidence="1" key="1">
    <citation type="submission" date="2022-07" db="EMBL/GenBank/DDBJ databases">
        <title>Phylogenomic reconstructions and comparative analyses of Kickxellomycotina fungi.</title>
        <authorList>
            <person name="Reynolds N.K."/>
            <person name="Stajich J.E."/>
            <person name="Barry K."/>
            <person name="Grigoriev I.V."/>
            <person name="Crous P."/>
            <person name="Smith M.E."/>
        </authorList>
    </citation>
    <scope>NUCLEOTIDE SEQUENCE</scope>
    <source>
        <strain evidence="1">NRRL 5244</strain>
    </source>
</reference>
<keyword evidence="2" id="KW-1185">Reference proteome</keyword>
<feature type="non-terminal residue" evidence="1">
    <location>
        <position position="452"/>
    </location>
</feature>
<proteinExistence type="predicted"/>
<dbReference type="EMBL" id="JANBPW010003918">
    <property type="protein sequence ID" value="KAJ1936339.1"/>
    <property type="molecule type" value="Genomic_DNA"/>
</dbReference>
<comment type="caution">
    <text evidence="1">The sequence shown here is derived from an EMBL/GenBank/DDBJ whole genome shotgun (WGS) entry which is preliminary data.</text>
</comment>
<sequence length="452" mass="51774">MSWRDSTRPGHDKDEREWFEKEWWESYRNMTFQTNSTHAQLPSSVRAAVDKLVLPHLERDAEKTTPIDGVFYRNISGIYHSEWQAAYVNETTPFWNGTLPEGYDRPDNNTMGKMTLVLDTDRSANKSIGLLSGIARLRSGIFSASLRLQGLYWKENGTAVMYGTPGESAQTVVDLVKSMPNNSTFSEARAVFDEVYQHDLADYEQFRDVEHGCEYQIFLQFTPIEGFTRQELEEIEQELERPTGLSIRKPPTLNAQAILFSTNCSVTVSSAGAHVVGTRIEPYLAKATHYALATFVVLLVQIVLTIRQMEHTATPSSISRISYYTVAMQAVLDSYLCMLHLTGGAFYNEIYLAFSGVSFMTFALLTMFDMRYLAMIWHVQRPEAGNANTQEGRRELWLIYFRFYVVLVIGLFVIYMYTESIRPIASVLLAVLLMLLYSYWIPQIWRNIKRGT</sequence>
<protein>
    <submittedName>
        <fullName evidence="1">Uncharacterized protein</fullName>
    </submittedName>
</protein>
<gene>
    <name evidence="1" type="ORF">FBU59_005086</name>
</gene>
<evidence type="ECO:0000313" key="1">
    <source>
        <dbReference type="EMBL" id="KAJ1936339.1"/>
    </source>
</evidence>
<accession>A0ACC1J3V4</accession>